<reference evidence="2 3" key="3">
    <citation type="submission" date="2019-11" db="EMBL/GenBank/DDBJ databases">
        <title>A de novo genome assembly of a pear dwarfing rootstock.</title>
        <authorList>
            <person name="Wang F."/>
            <person name="Wang J."/>
            <person name="Li S."/>
            <person name="Zhang Y."/>
            <person name="Fang M."/>
            <person name="Ma L."/>
            <person name="Zhao Y."/>
            <person name="Jiang S."/>
        </authorList>
    </citation>
    <scope>NUCLEOTIDE SEQUENCE [LARGE SCALE GENOMIC DNA]</scope>
    <source>
        <strain evidence="2">S2</strain>
        <tissue evidence="2">Leaf</tissue>
    </source>
</reference>
<reference evidence="3" key="2">
    <citation type="submission" date="2019-10" db="EMBL/GenBank/DDBJ databases">
        <title>A de novo genome assembly of a pear dwarfing rootstock.</title>
        <authorList>
            <person name="Wang F."/>
            <person name="Wang J."/>
            <person name="Li S."/>
            <person name="Zhang Y."/>
            <person name="Fang M."/>
            <person name="Ma L."/>
            <person name="Zhao Y."/>
            <person name="Jiang S."/>
        </authorList>
    </citation>
    <scope>NUCLEOTIDE SEQUENCE [LARGE SCALE GENOMIC DNA]</scope>
</reference>
<evidence type="ECO:0000256" key="1">
    <source>
        <dbReference type="SAM" id="MobiDB-lite"/>
    </source>
</evidence>
<gene>
    <name evidence="2" type="ORF">D8674_019595</name>
</gene>
<dbReference type="AlphaFoldDB" id="A0A5N5G887"/>
<organism evidence="2 3">
    <name type="scientific">Pyrus ussuriensis x Pyrus communis</name>
    <dbReference type="NCBI Taxonomy" id="2448454"/>
    <lineage>
        <taxon>Eukaryota</taxon>
        <taxon>Viridiplantae</taxon>
        <taxon>Streptophyta</taxon>
        <taxon>Embryophyta</taxon>
        <taxon>Tracheophyta</taxon>
        <taxon>Spermatophyta</taxon>
        <taxon>Magnoliopsida</taxon>
        <taxon>eudicotyledons</taxon>
        <taxon>Gunneridae</taxon>
        <taxon>Pentapetalae</taxon>
        <taxon>rosids</taxon>
        <taxon>fabids</taxon>
        <taxon>Rosales</taxon>
        <taxon>Rosaceae</taxon>
        <taxon>Amygdaloideae</taxon>
        <taxon>Maleae</taxon>
        <taxon>Pyrus</taxon>
    </lineage>
</organism>
<keyword evidence="3" id="KW-1185">Reference proteome</keyword>
<accession>A0A5N5G887</accession>
<feature type="region of interest" description="Disordered" evidence="1">
    <location>
        <begin position="91"/>
        <end position="111"/>
    </location>
</feature>
<name>A0A5N5G887_9ROSA</name>
<reference evidence="2 3" key="1">
    <citation type="submission" date="2019-09" db="EMBL/GenBank/DDBJ databases">
        <authorList>
            <person name="Ou C."/>
        </authorList>
    </citation>
    <scope>NUCLEOTIDE SEQUENCE [LARGE SCALE GENOMIC DNA]</scope>
    <source>
        <strain evidence="2">S2</strain>
        <tissue evidence="2">Leaf</tissue>
    </source>
</reference>
<evidence type="ECO:0000313" key="2">
    <source>
        <dbReference type="EMBL" id="KAB2611563.1"/>
    </source>
</evidence>
<proteinExistence type="predicted"/>
<comment type="caution">
    <text evidence="2">The sequence shown here is derived from an EMBL/GenBank/DDBJ whole genome shotgun (WGS) entry which is preliminary data.</text>
</comment>
<protein>
    <submittedName>
        <fullName evidence="2">Uncharacterized protein</fullName>
    </submittedName>
</protein>
<sequence>MSSSNKITLKCLDNESFEVEEYMIEDNCADNSMSTPPSPTRRSSRTISRPRIKIWFDSRLQASSCLISSGTATGGGGSALLVWDIEALQEDDWDEDVQEEGGGPVLDDLES</sequence>
<evidence type="ECO:0000313" key="3">
    <source>
        <dbReference type="Proteomes" id="UP000327157"/>
    </source>
</evidence>
<dbReference type="Proteomes" id="UP000327157">
    <property type="component" value="Chromosome 17"/>
</dbReference>
<dbReference type="EMBL" id="SMOL01000487">
    <property type="protein sequence ID" value="KAB2611563.1"/>
    <property type="molecule type" value="Genomic_DNA"/>
</dbReference>